<evidence type="ECO:0000256" key="1">
    <source>
        <dbReference type="ARBA" id="ARBA00004651"/>
    </source>
</evidence>
<dbReference type="CDD" id="cd06580">
    <property type="entry name" value="TM_PBP1_transp_TpRbsC_like"/>
    <property type="match status" value="1"/>
</dbReference>
<reference evidence="8 10" key="2">
    <citation type="submission" date="2016-10" db="EMBL/GenBank/DDBJ databases">
        <authorList>
            <person name="Varghese N."/>
            <person name="Submissions S."/>
        </authorList>
    </citation>
    <scope>NUCLEOTIDE SEQUENCE [LARGE SCALE GENOMIC DNA]</scope>
    <source>
        <strain evidence="8 10">DSM 22150</strain>
    </source>
</reference>
<sequence>MGNQQGTTRIQGIVVPLLSVILGLLIGAVVMWSFGYDAFAGYSAMLRGAFGSPFYVGELLREATPLILVALGFAVANTAGFFNIGVAGQTLFGWLASVSVAQMLPELPKMLLLPLCILAGIAAGALWAGIAGVLRAYFNTSEVIVTIMLNHTALYINNHIVRNVLTESGDSTPRITANASLRVPLLSELTRNSTLHAGIFIALIMIAVVWVLMKKTTYGFEFRSVGLNPDAADYAGMNAKKNIISAMLISGGLAGLGGAMEGLGNFQNMFVQGAMPAVGFDGMAVALLGIGSPIGILFAALLFSTLKIGGTSMPLMSGVPVEIVDIVIASIIFFVGASYIIRLLVKKLAKVNKKEVA</sequence>
<dbReference type="STRING" id="640938.TR210_239"/>
<evidence type="ECO:0000313" key="9">
    <source>
        <dbReference type="Proteomes" id="UP000076878"/>
    </source>
</evidence>
<keyword evidence="2" id="KW-1003">Cell membrane</keyword>
<feature type="transmembrane region" description="Helical" evidence="6">
    <location>
        <begin position="12"/>
        <end position="33"/>
    </location>
</feature>
<name>A0A143Y8S3_9LACT</name>
<evidence type="ECO:0000313" key="7">
    <source>
        <dbReference type="EMBL" id="CZQ82682.1"/>
    </source>
</evidence>
<dbReference type="PANTHER" id="PTHR47089:SF1">
    <property type="entry name" value="GUANOSINE ABC TRANSPORTER PERMEASE PROTEIN NUPP"/>
    <property type="match status" value="1"/>
</dbReference>
<dbReference type="GO" id="GO:0022857">
    <property type="term" value="F:transmembrane transporter activity"/>
    <property type="evidence" value="ECO:0007669"/>
    <property type="project" value="InterPro"/>
</dbReference>
<keyword evidence="8" id="KW-0813">Transport</keyword>
<protein>
    <submittedName>
        <fullName evidence="7">Abc transporter permease</fullName>
    </submittedName>
    <submittedName>
        <fullName evidence="8">Simple sugar transport system permease protein</fullName>
    </submittedName>
</protein>
<organism evidence="7 9">
    <name type="scientific">Trichococcus ilyis</name>
    <dbReference type="NCBI Taxonomy" id="640938"/>
    <lineage>
        <taxon>Bacteria</taxon>
        <taxon>Bacillati</taxon>
        <taxon>Bacillota</taxon>
        <taxon>Bacilli</taxon>
        <taxon>Lactobacillales</taxon>
        <taxon>Carnobacteriaceae</taxon>
        <taxon>Trichococcus</taxon>
    </lineage>
</organism>
<dbReference type="Proteomes" id="UP000076878">
    <property type="component" value="Unassembled WGS sequence"/>
</dbReference>
<feature type="transmembrane region" description="Helical" evidence="6">
    <location>
        <begin position="243"/>
        <end position="263"/>
    </location>
</feature>
<keyword evidence="8" id="KW-0762">Sugar transport</keyword>
<feature type="transmembrane region" description="Helical" evidence="6">
    <location>
        <begin position="68"/>
        <end position="92"/>
    </location>
</feature>
<feature type="transmembrane region" description="Helical" evidence="6">
    <location>
        <begin position="323"/>
        <end position="345"/>
    </location>
</feature>
<comment type="subcellular location">
    <subcellularLocation>
        <location evidence="1">Cell membrane</location>
        <topology evidence="1">Multi-pass membrane protein</topology>
    </subcellularLocation>
</comment>
<gene>
    <name evidence="8" type="ORF">SAMN05216375_10128</name>
    <name evidence="7" type="ORF">TR210_239</name>
</gene>
<dbReference type="Proteomes" id="UP000199280">
    <property type="component" value="Unassembled WGS sequence"/>
</dbReference>
<evidence type="ECO:0000256" key="4">
    <source>
        <dbReference type="ARBA" id="ARBA00022989"/>
    </source>
</evidence>
<evidence type="ECO:0000256" key="3">
    <source>
        <dbReference type="ARBA" id="ARBA00022692"/>
    </source>
</evidence>
<dbReference type="EMBL" id="FJNB01000001">
    <property type="protein sequence ID" value="CZQ82682.1"/>
    <property type="molecule type" value="Genomic_DNA"/>
</dbReference>
<proteinExistence type="predicted"/>
<keyword evidence="4 6" id="KW-1133">Transmembrane helix</keyword>
<feature type="transmembrane region" description="Helical" evidence="6">
    <location>
        <begin position="284"/>
        <end position="303"/>
    </location>
</feature>
<dbReference type="RefSeq" id="WP_068620722.1">
    <property type="nucleotide sequence ID" value="NZ_FJNB01000001.1"/>
</dbReference>
<feature type="transmembrane region" description="Helical" evidence="6">
    <location>
        <begin position="112"/>
        <end position="138"/>
    </location>
</feature>
<accession>A0A143Y8S3</accession>
<dbReference type="AlphaFoldDB" id="A0A143Y8S3"/>
<keyword evidence="3 6" id="KW-0812">Transmembrane</keyword>
<evidence type="ECO:0000256" key="5">
    <source>
        <dbReference type="ARBA" id="ARBA00023136"/>
    </source>
</evidence>
<dbReference type="InterPro" id="IPR001851">
    <property type="entry name" value="ABC_transp_permease"/>
</dbReference>
<keyword evidence="5 6" id="KW-0472">Membrane</keyword>
<evidence type="ECO:0000313" key="8">
    <source>
        <dbReference type="EMBL" id="SEI49478.1"/>
    </source>
</evidence>
<dbReference type="GO" id="GO:0005886">
    <property type="term" value="C:plasma membrane"/>
    <property type="evidence" value="ECO:0007669"/>
    <property type="project" value="UniProtKB-SubCell"/>
</dbReference>
<dbReference type="Pfam" id="PF02653">
    <property type="entry name" value="BPD_transp_2"/>
    <property type="match status" value="1"/>
</dbReference>
<dbReference type="EMBL" id="FNYT01000001">
    <property type="protein sequence ID" value="SEI49478.1"/>
    <property type="molecule type" value="Genomic_DNA"/>
</dbReference>
<evidence type="ECO:0000256" key="6">
    <source>
        <dbReference type="SAM" id="Phobius"/>
    </source>
</evidence>
<evidence type="ECO:0000256" key="2">
    <source>
        <dbReference type="ARBA" id="ARBA00022475"/>
    </source>
</evidence>
<reference evidence="7 9" key="1">
    <citation type="submission" date="2016-02" db="EMBL/GenBank/DDBJ databases">
        <authorList>
            <person name="Wen L."/>
            <person name="He K."/>
            <person name="Yang H."/>
        </authorList>
    </citation>
    <scope>NUCLEOTIDE SEQUENCE [LARGE SCALE GENOMIC DNA]</scope>
    <source>
        <strain evidence="7">Trichococcus_R210</strain>
    </source>
</reference>
<feature type="transmembrane region" description="Helical" evidence="6">
    <location>
        <begin position="195"/>
        <end position="213"/>
    </location>
</feature>
<evidence type="ECO:0000313" key="10">
    <source>
        <dbReference type="Proteomes" id="UP000199280"/>
    </source>
</evidence>
<keyword evidence="10" id="KW-1185">Reference proteome</keyword>
<dbReference type="PANTHER" id="PTHR47089">
    <property type="entry name" value="ABC TRANSPORTER, PERMEASE PROTEIN"/>
    <property type="match status" value="1"/>
</dbReference>
<dbReference type="OrthoDB" id="45037at2"/>